<evidence type="ECO:0000256" key="1">
    <source>
        <dbReference type="SAM" id="SignalP"/>
    </source>
</evidence>
<dbReference type="PROSITE" id="PS51318">
    <property type="entry name" value="TAT"/>
    <property type="match status" value="1"/>
</dbReference>
<keyword evidence="3" id="KW-1185">Reference proteome</keyword>
<protein>
    <submittedName>
        <fullName evidence="2">Uncharacterized protein</fullName>
    </submittedName>
</protein>
<keyword evidence="1" id="KW-0732">Signal</keyword>
<reference evidence="2 3" key="1">
    <citation type="submission" date="2024-09" db="EMBL/GenBank/DDBJ databases">
        <authorList>
            <person name="Sun Q."/>
            <person name="Mori K."/>
        </authorList>
    </citation>
    <scope>NUCLEOTIDE SEQUENCE [LARGE SCALE GENOMIC DNA]</scope>
    <source>
        <strain evidence="2 3">JCM 9626</strain>
    </source>
</reference>
<comment type="caution">
    <text evidence="2">The sequence shown here is derived from an EMBL/GenBank/DDBJ whole genome shotgun (WGS) entry which is preliminary data.</text>
</comment>
<feature type="chain" id="PRO_5047026998" evidence="1">
    <location>
        <begin position="20"/>
        <end position="56"/>
    </location>
</feature>
<feature type="signal peptide" evidence="1">
    <location>
        <begin position="1"/>
        <end position="19"/>
    </location>
</feature>
<sequence>MPSRRLLLLGALSAPIAIAVLPAAPAQTAAPRAAKPECLADLIESGEVTHADLVAR</sequence>
<dbReference type="EMBL" id="JBHMDG010000002">
    <property type="protein sequence ID" value="MFB9311789.1"/>
    <property type="molecule type" value="Genomic_DNA"/>
</dbReference>
<organism evidence="2 3">
    <name type="scientific">Nocardioides plantarum</name>
    <dbReference type="NCBI Taxonomy" id="29299"/>
    <lineage>
        <taxon>Bacteria</taxon>
        <taxon>Bacillati</taxon>
        <taxon>Actinomycetota</taxon>
        <taxon>Actinomycetes</taxon>
        <taxon>Propionibacteriales</taxon>
        <taxon>Nocardioidaceae</taxon>
        <taxon>Nocardioides</taxon>
    </lineage>
</organism>
<gene>
    <name evidence="2" type="ORF">ACFFRI_01930</name>
</gene>
<name>A0ABV5K4W3_9ACTN</name>
<dbReference type="Proteomes" id="UP001589750">
    <property type="component" value="Unassembled WGS sequence"/>
</dbReference>
<evidence type="ECO:0000313" key="2">
    <source>
        <dbReference type="EMBL" id="MFB9311789.1"/>
    </source>
</evidence>
<accession>A0ABV5K4W3</accession>
<dbReference type="InterPro" id="IPR006311">
    <property type="entry name" value="TAT_signal"/>
</dbReference>
<proteinExistence type="predicted"/>
<dbReference type="RefSeq" id="WP_170215461.1">
    <property type="nucleotide sequence ID" value="NZ_JBHMDG010000002.1"/>
</dbReference>
<evidence type="ECO:0000313" key="3">
    <source>
        <dbReference type="Proteomes" id="UP001589750"/>
    </source>
</evidence>